<sequence>MTPDGAAVPDRLTEPGHRVALADVREGLTTVAECADAVEDAAAGAVVTFGGVVRNHDGGRAVTEIEYVAHPSAAALVADVAADVARRFPVDAVAVVHRVGVLRVGDVALAAAVSAAHRAEAFAATAELVEEVKRRLPVWKRQVFDGGEHEWTGSA</sequence>
<evidence type="ECO:0000313" key="1">
    <source>
        <dbReference type="EMBL" id="RPF25821.1"/>
    </source>
</evidence>
<keyword evidence="2" id="KW-1185">Reference proteome</keyword>
<organism evidence="1 2">
    <name type="scientific">Georgenia muralis</name>
    <dbReference type="NCBI Taxonomy" id="154117"/>
    <lineage>
        <taxon>Bacteria</taxon>
        <taxon>Bacillati</taxon>
        <taxon>Actinomycetota</taxon>
        <taxon>Actinomycetes</taxon>
        <taxon>Micrococcales</taxon>
        <taxon>Bogoriellaceae</taxon>
        <taxon>Georgenia</taxon>
    </lineage>
</organism>
<dbReference type="SUPFAM" id="SSF54690">
    <property type="entry name" value="Molybdopterin synthase subunit MoaE"/>
    <property type="match status" value="1"/>
</dbReference>
<dbReference type="PANTHER" id="PTHR23404">
    <property type="entry name" value="MOLYBDOPTERIN SYNTHASE RELATED"/>
    <property type="match status" value="1"/>
</dbReference>
<evidence type="ECO:0000313" key="2">
    <source>
        <dbReference type="Proteomes" id="UP000280726"/>
    </source>
</evidence>
<dbReference type="InterPro" id="IPR003448">
    <property type="entry name" value="Mopterin_biosynth_MoaE"/>
</dbReference>
<dbReference type="GO" id="GO:0006777">
    <property type="term" value="P:Mo-molybdopterin cofactor biosynthetic process"/>
    <property type="evidence" value="ECO:0007669"/>
    <property type="project" value="InterPro"/>
</dbReference>
<dbReference type="AlphaFoldDB" id="A0A3N5A1R4"/>
<reference evidence="1 2" key="1">
    <citation type="submission" date="2018-11" db="EMBL/GenBank/DDBJ databases">
        <title>Sequencing the genomes of 1000 actinobacteria strains.</title>
        <authorList>
            <person name="Klenk H.-P."/>
        </authorList>
    </citation>
    <scope>NUCLEOTIDE SEQUENCE [LARGE SCALE GENOMIC DNA]</scope>
    <source>
        <strain evidence="1 2">DSM 14418</strain>
    </source>
</reference>
<dbReference type="EMBL" id="RKRA01000001">
    <property type="protein sequence ID" value="RPF25821.1"/>
    <property type="molecule type" value="Genomic_DNA"/>
</dbReference>
<dbReference type="Pfam" id="PF02391">
    <property type="entry name" value="MoaE"/>
    <property type="match status" value="1"/>
</dbReference>
<dbReference type="RefSeq" id="WP_246005915.1">
    <property type="nucleotide sequence ID" value="NZ_RKRA01000001.1"/>
</dbReference>
<dbReference type="Proteomes" id="UP000280726">
    <property type="component" value="Unassembled WGS sequence"/>
</dbReference>
<accession>A0A3N5A1R4</accession>
<dbReference type="Gene3D" id="3.90.1170.40">
    <property type="entry name" value="Molybdopterin biosynthesis MoaE subunit"/>
    <property type="match status" value="1"/>
</dbReference>
<dbReference type="InterPro" id="IPR036563">
    <property type="entry name" value="MoaE_sf"/>
</dbReference>
<name>A0A3N5A1R4_9MICO</name>
<gene>
    <name evidence="1" type="ORF">EDD32_0234</name>
</gene>
<proteinExistence type="predicted"/>
<protein>
    <submittedName>
        <fullName evidence="1">Molybdopterin synthase catalytic subunit</fullName>
    </submittedName>
</protein>
<comment type="caution">
    <text evidence="1">The sequence shown here is derived from an EMBL/GenBank/DDBJ whole genome shotgun (WGS) entry which is preliminary data.</text>
</comment>